<evidence type="ECO:0000313" key="6">
    <source>
        <dbReference type="Proteomes" id="UP000290289"/>
    </source>
</evidence>
<dbReference type="GO" id="GO:0006952">
    <property type="term" value="P:defense response"/>
    <property type="evidence" value="ECO:0007669"/>
    <property type="project" value="UniProtKB-KW"/>
</dbReference>
<sequence length="171" mass="19316">MDAAASIVLSPALQVLFDRLASPLLQKASDLFGYNDNFQSLQHALVRAQATLEVAEEQQFTNRAARLWLLDLKNARDAVAHWPFTYKVTHQIGPDLGGLQGLCNQYVDFHDFINLPFSIHSHLSLRRVLDNSHPDRHRPTMTAPPSSSCWTVRSRRLTTQYGPTSPISWHS</sequence>
<evidence type="ECO:0000256" key="2">
    <source>
        <dbReference type="ARBA" id="ARBA00022741"/>
    </source>
</evidence>
<proteinExistence type="predicted"/>
<evidence type="ECO:0000256" key="3">
    <source>
        <dbReference type="ARBA" id="ARBA00022821"/>
    </source>
</evidence>
<dbReference type="Pfam" id="PF18052">
    <property type="entry name" value="Rx_N"/>
    <property type="match status" value="1"/>
</dbReference>
<gene>
    <name evidence="5" type="ORF">DVH24_020819</name>
</gene>
<dbReference type="GO" id="GO:0000166">
    <property type="term" value="F:nucleotide binding"/>
    <property type="evidence" value="ECO:0007669"/>
    <property type="project" value="UniProtKB-KW"/>
</dbReference>
<keyword evidence="6" id="KW-1185">Reference proteome</keyword>
<keyword evidence="2" id="KW-0547">Nucleotide-binding</keyword>
<evidence type="ECO:0000256" key="1">
    <source>
        <dbReference type="ARBA" id="ARBA00022737"/>
    </source>
</evidence>
<accession>A0A498J9H2</accession>
<dbReference type="AlphaFoldDB" id="A0A498J9H2"/>
<comment type="caution">
    <text evidence="5">The sequence shown here is derived from an EMBL/GenBank/DDBJ whole genome shotgun (WGS) entry which is preliminary data.</text>
</comment>
<feature type="domain" description="Disease resistance N-terminal" evidence="4">
    <location>
        <begin position="12"/>
        <end position="75"/>
    </location>
</feature>
<dbReference type="Gene3D" id="1.20.5.4130">
    <property type="match status" value="1"/>
</dbReference>
<reference evidence="5 6" key="1">
    <citation type="submission" date="2018-10" db="EMBL/GenBank/DDBJ databases">
        <title>A high-quality apple genome assembly.</title>
        <authorList>
            <person name="Hu J."/>
        </authorList>
    </citation>
    <scope>NUCLEOTIDE SEQUENCE [LARGE SCALE GENOMIC DNA]</scope>
    <source>
        <strain evidence="6">cv. HFTH1</strain>
        <tissue evidence="5">Young leaf</tissue>
    </source>
</reference>
<keyword evidence="1" id="KW-0677">Repeat</keyword>
<protein>
    <recommendedName>
        <fullName evidence="4">Disease resistance N-terminal domain-containing protein</fullName>
    </recommendedName>
</protein>
<name>A0A498J9H2_MALDO</name>
<keyword evidence="3" id="KW-0611">Plant defense</keyword>
<evidence type="ECO:0000259" key="4">
    <source>
        <dbReference type="Pfam" id="PF18052"/>
    </source>
</evidence>
<dbReference type="EMBL" id="RDQH01000334">
    <property type="protein sequence ID" value="RXH91796.1"/>
    <property type="molecule type" value="Genomic_DNA"/>
</dbReference>
<evidence type="ECO:0000313" key="5">
    <source>
        <dbReference type="EMBL" id="RXH91796.1"/>
    </source>
</evidence>
<dbReference type="Proteomes" id="UP000290289">
    <property type="component" value="Chromosome 8"/>
</dbReference>
<organism evidence="5 6">
    <name type="scientific">Malus domestica</name>
    <name type="common">Apple</name>
    <name type="synonym">Pyrus malus</name>
    <dbReference type="NCBI Taxonomy" id="3750"/>
    <lineage>
        <taxon>Eukaryota</taxon>
        <taxon>Viridiplantae</taxon>
        <taxon>Streptophyta</taxon>
        <taxon>Embryophyta</taxon>
        <taxon>Tracheophyta</taxon>
        <taxon>Spermatophyta</taxon>
        <taxon>Magnoliopsida</taxon>
        <taxon>eudicotyledons</taxon>
        <taxon>Gunneridae</taxon>
        <taxon>Pentapetalae</taxon>
        <taxon>rosids</taxon>
        <taxon>fabids</taxon>
        <taxon>Rosales</taxon>
        <taxon>Rosaceae</taxon>
        <taxon>Amygdaloideae</taxon>
        <taxon>Maleae</taxon>
        <taxon>Malus</taxon>
    </lineage>
</organism>
<dbReference type="InterPro" id="IPR041118">
    <property type="entry name" value="Rx_N"/>
</dbReference>